<dbReference type="NCBIfam" id="TIGR00413">
    <property type="entry name" value="rlpA"/>
    <property type="match status" value="1"/>
</dbReference>
<dbReference type="AlphaFoldDB" id="A0A098YUT5"/>
<dbReference type="Gene3D" id="2.40.40.10">
    <property type="entry name" value="RlpA-like domain"/>
    <property type="match status" value="1"/>
</dbReference>
<keyword evidence="2 3" id="KW-0961">Cell wall biogenesis/degradation</keyword>
<dbReference type="EMBL" id="JRPQ01000071">
    <property type="protein sequence ID" value="KGI22403.1"/>
    <property type="molecule type" value="Genomic_DNA"/>
</dbReference>
<dbReference type="OrthoDB" id="9779128at2"/>
<protein>
    <recommendedName>
        <fullName evidence="3">Probable endolytic peptidoglycan transglycosylase RlpA</fullName>
        <ecNumber evidence="3">4.2.2.-</ecNumber>
    </recommendedName>
</protein>
<evidence type="ECO:0000259" key="6">
    <source>
        <dbReference type="Pfam" id="PF03330"/>
    </source>
</evidence>
<feature type="signal peptide" evidence="3">
    <location>
        <begin position="1"/>
        <end position="21"/>
    </location>
</feature>
<dbReference type="Pfam" id="PF03330">
    <property type="entry name" value="DPBB_1"/>
    <property type="match status" value="1"/>
</dbReference>
<dbReference type="EC" id="4.2.2.-" evidence="3"/>
<sequence precursor="true">MFHKKSILLLNIMVSFTFLMAQTQKGKATFYSKRSTGARTASGERVHHDSMTCAHRTHPFGTLLRVTNPSNKKNVIVRVTDRGPHVKGRIIDLSYRAAKEIGIIGKGVAMVTVERIDSADIIHIPYRSKEKRELPELEFDITSGEDNFIDAWTRQQSINASKTKLQLTKQRKQSATEDKKKQKQPSNTKTKKK</sequence>
<dbReference type="CDD" id="cd22268">
    <property type="entry name" value="DPBB_RlpA-like"/>
    <property type="match status" value="1"/>
</dbReference>
<comment type="caution">
    <text evidence="7">The sequence shown here is derived from an EMBL/GenBank/DDBJ whole genome shotgun (WGS) entry which is preliminary data.</text>
</comment>
<feature type="domain" description="RlpA-like protein double-psi beta-barrel" evidence="6">
    <location>
        <begin position="23"/>
        <end position="112"/>
    </location>
</feature>
<organism evidence="7 8">
    <name type="scientific">Hoylesella timonensis S9-PR14</name>
    <dbReference type="NCBI Taxonomy" id="1401062"/>
    <lineage>
        <taxon>Bacteria</taxon>
        <taxon>Pseudomonadati</taxon>
        <taxon>Bacteroidota</taxon>
        <taxon>Bacteroidia</taxon>
        <taxon>Bacteroidales</taxon>
        <taxon>Prevotellaceae</taxon>
        <taxon>Hoylesella</taxon>
    </lineage>
</organism>
<evidence type="ECO:0000313" key="8">
    <source>
        <dbReference type="Proteomes" id="UP000029723"/>
    </source>
</evidence>
<evidence type="ECO:0000256" key="3">
    <source>
        <dbReference type="HAMAP-Rule" id="MF_02071"/>
    </source>
</evidence>
<dbReference type="InterPro" id="IPR034718">
    <property type="entry name" value="RlpA"/>
</dbReference>
<feature type="chain" id="PRO_5009982843" description="Probable endolytic peptidoglycan transglycosylase RlpA" evidence="3">
    <location>
        <begin position="22"/>
        <end position="193"/>
    </location>
</feature>
<dbReference type="PANTHER" id="PTHR34183">
    <property type="entry name" value="ENDOLYTIC PEPTIDOGLYCAN TRANSGLYCOSYLASE RLPA"/>
    <property type="match status" value="1"/>
</dbReference>
<dbReference type="InterPro" id="IPR009009">
    <property type="entry name" value="RlpA-like_DPBB"/>
</dbReference>
<dbReference type="SUPFAM" id="SSF50685">
    <property type="entry name" value="Barwin-like endoglucanases"/>
    <property type="match status" value="1"/>
</dbReference>
<comment type="function">
    <text evidence="3">Lytic transglycosylase with a strong preference for naked glycan strands that lack stem peptides.</text>
</comment>
<dbReference type="InterPro" id="IPR036908">
    <property type="entry name" value="RlpA-like_sf"/>
</dbReference>
<dbReference type="GO" id="GO:0008932">
    <property type="term" value="F:lytic endotransglycosylase activity"/>
    <property type="evidence" value="ECO:0007669"/>
    <property type="project" value="UniProtKB-UniRule"/>
</dbReference>
<proteinExistence type="inferred from homology"/>
<evidence type="ECO:0000256" key="2">
    <source>
        <dbReference type="ARBA" id="ARBA00023316"/>
    </source>
</evidence>
<dbReference type="Proteomes" id="UP000029723">
    <property type="component" value="Unassembled WGS sequence"/>
</dbReference>
<dbReference type="InterPro" id="IPR012997">
    <property type="entry name" value="RplA"/>
</dbReference>
<evidence type="ECO:0000313" key="7">
    <source>
        <dbReference type="EMBL" id="KGI22403.1"/>
    </source>
</evidence>
<keyword evidence="1 3" id="KW-0456">Lyase</keyword>
<dbReference type="HAMAP" id="MF_02071">
    <property type="entry name" value="RlpA"/>
    <property type="match status" value="1"/>
</dbReference>
<evidence type="ECO:0000256" key="4">
    <source>
        <dbReference type="RuleBase" id="RU003495"/>
    </source>
</evidence>
<feature type="region of interest" description="Disordered" evidence="5">
    <location>
        <begin position="161"/>
        <end position="193"/>
    </location>
</feature>
<dbReference type="GO" id="GO:0071555">
    <property type="term" value="P:cell wall organization"/>
    <property type="evidence" value="ECO:0007669"/>
    <property type="project" value="UniProtKB-KW"/>
</dbReference>
<dbReference type="PANTHER" id="PTHR34183:SF8">
    <property type="entry name" value="ENDOLYTIC PEPTIDOGLYCAN TRANSGLYCOSYLASE RLPA-RELATED"/>
    <property type="match status" value="1"/>
</dbReference>
<dbReference type="GO" id="GO:0000270">
    <property type="term" value="P:peptidoglycan metabolic process"/>
    <property type="evidence" value="ECO:0007669"/>
    <property type="project" value="UniProtKB-UniRule"/>
</dbReference>
<keyword evidence="7" id="KW-0449">Lipoprotein</keyword>
<accession>A0A098YUT5</accession>
<gene>
    <name evidence="3" type="primary">rlpA</name>
    <name evidence="7" type="ORF">HMPREF9304_04260</name>
</gene>
<evidence type="ECO:0000256" key="5">
    <source>
        <dbReference type="SAM" id="MobiDB-lite"/>
    </source>
</evidence>
<evidence type="ECO:0000256" key="1">
    <source>
        <dbReference type="ARBA" id="ARBA00023239"/>
    </source>
</evidence>
<comment type="similarity">
    <text evidence="3 4">Belongs to the RlpA family.</text>
</comment>
<keyword evidence="3" id="KW-0732">Signal</keyword>
<reference evidence="7 8" key="1">
    <citation type="submission" date="2014-07" db="EMBL/GenBank/DDBJ databases">
        <authorList>
            <person name="McCorrison J."/>
            <person name="Sanka R."/>
            <person name="Torralba M."/>
            <person name="Gillis M."/>
            <person name="Haft D.H."/>
            <person name="Methe B."/>
            <person name="Sutton G."/>
            <person name="Nelson K.E."/>
        </authorList>
    </citation>
    <scope>NUCLEOTIDE SEQUENCE [LARGE SCALE GENOMIC DNA]</scope>
    <source>
        <strain evidence="7 8">S9-PR14</strain>
    </source>
</reference>
<name>A0A098YUT5_9BACT</name>
<feature type="compositionally biased region" description="Polar residues" evidence="5">
    <location>
        <begin position="184"/>
        <end position="193"/>
    </location>
</feature>